<gene>
    <name evidence="2" type="ORF">GS398_10395</name>
</gene>
<evidence type="ECO:0000313" key="2">
    <source>
        <dbReference type="EMBL" id="MXV15713.1"/>
    </source>
</evidence>
<dbReference type="PIRSF" id="PIRSF038896">
    <property type="entry name" value="NAPE-PLD"/>
    <property type="match status" value="1"/>
</dbReference>
<dbReference type="InterPro" id="IPR024884">
    <property type="entry name" value="NAPE-PLD"/>
</dbReference>
<dbReference type="AlphaFoldDB" id="A0A7K1XXQ4"/>
<proteinExistence type="predicted"/>
<dbReference type="Pfam" id="PF12706">
    <property type="entry name" value="Lactamase_B_2"/>
    <property type="match status" value="1"/>
</dbReference>
<evidence type="ECO:0000259" key="1">
    <source>
        <dbReference type="Pfam" id="PF12706"/>
    </source>
</evidence>
<protein>
    <submittedName>
        <fullName evidence="2">MBL fold metallo-hydrolase</fullName>
    </submittedName>
</protein>
<organism evidence="2 3">
    <name type="scientific">Hufsiella ginkgonis</name>
    <dbReference type="NCBI Taxonomy" id="2695274"/>
    <lineage>
        <taxon>Bacteria</taxon>
        <taxon>Pseudomonadati</taxon>
        <taxon>Bacteroidota</taxon>
        <taxon>Sphingobacteriia</taxon>
        <taxon>Sphingobacteriales</taxon>
        <taxon>Sphingobacteriaceae</taxon>
        <taxon>Hufsiella</taxon>
    </lineage>
</organism>
<dbReference type="GO" id="GO:0008270">
    <property type="term" value="F:zinc ion binding"/>
    <property type="evidence" value="ECO:0007669"/>
    <property type="project" value="InterPro"/>
</dbReference>
<keyword evidence="2" id="KW-0378">Hydrolase</keyword>
<sequence length="350" mass="39189">MSLLAAFGSLPSGKRLEQIKQSPNYRDGSFQNPVPTEVTLKEASLIKLLFHTMNKPASVRPPFPLPSVKTDLAALGDERPAIVWFGHSSYMIRFKGKTILVDPVFSGNASPVSFIAKAFAGTDVYDTEDFVKVDILVITHDHYDHLDYKTVIKLAPKVEKICTSLGVGAHLERWGIDPGKITEFDWFDSAAVFPEVTLTAVPGRHFSGRGIKRGQSLWSAFVLKWERWSLFIGGDSGYGDHFKAIGARFGPFDIAMLETGQYNKDWPYIHMHPQEAVQAALDLQAKVLMPVHWGKFDLAFHPWDEPAKLTEAAANEKKLRFTMPLIGEPVILDLTYPASGWWREKPHQDA</sequence>
<dbReference type="PANTHER" id="PTHR15032:SF4">
    <property type="entry name" value="N-ACYL-PHOSPHATIDYLETHANOLAMINE-HYDROLYZING PHOSPHOLIPASE D"/>
    <property type="match status" value="1"/>
</dbReference>
<comment type="caution">
    <text evidence="2">The sequence shown here is derived from an EMBL/GenBank/DDBJ whole genome shotgun (WGS) entry which is preliminary data.</text>
</comment>
<feature type="domain" description="Metallo-beta-lactamase" evidence="1">
    <location>
        <begin position="98"/>
        <end position="293"/>
    </location>
</feature>
<dbReference type="InterPro" id="IPR036866">
    <property type="entry name" value="RibonucZ/Hydroxyglut_hydro"/>
</dbReference>
<evidence type="ECO:0000313" key="3">
    <source>
        <dbReference type="Proteomes" id="UP000451233"/>
    </source>
</evidence>
<dbReference type="InterPro" id="IPR001279">
    <property type="entry name" value="Metallo-B-lactamas"/>
</dbReference>
<dbReference type="GO" id="GO:0005737">
    <property type="term" value="C:cytoplasm"/>
    <property type="evidence" value="ECO:0007669"/>
    <property type="project" value="TreeGrafter"/>
</dbReference>
<dbReference type="EMBL" id="WVHS01000002">
    <property type="protein sequence ID" value="MXV15713.1"/>
    <property type="molecule type" value="Genomic_DNA"/>
</dbReference>
<dbReference type="RefSeq" id="WP_160906689.1">
    <property type="nucleotide sequence ID" value="NZ_WVHS01000002.1"/>
</dbReference>
<dbReference type="GO" id="GO:0070290">
    <property type="term" value="F:N-acylphosphatidylethanolamine-specific phospholipase D activity"/>
    <property type="evidence" value="ECO:0007669"/>
    <property type="project" value="InterPro"/>
</dbReference>
<dbReference type="Gene3D" id="3.60.15.10">
    <property type="entry name" value="Ribonuclease Z/Hydroxyacylglutathione hydrolase-like"/>
    <property type="match status" value="1"/>
</dbReference>
<name>A0A7K1XXQ4_9SPHI</name>
<reference evidence="2 3" key="1">
    <citation type="submission" date="2019-11" db="EMBL/GenBank/DDBJ databases">
        <title>Pedobacter sp. HMF7056 Genome sequencing and assembly.</title>
        <authorList>
            <person name="Kang H."/>
            <person name="Kim H."/>
            <person name="Joh K."/>
        </authorList>
    </citation>
    <scope>NUCLEOTIDE SEQUENCE [LARGE SCALE GENOMIC DNA]</scope>
    <source>
        <strain evidence="2 3">HMF7056</strain>
    </source>
</reference>
<dbReference type="PANTHER" id="PTHR15032">
    <property type="entry name" value="N-ACYL-PHOSPHATIDYLETHANOLAMINE-HYDROLYZING PHOSPHOLIPASE D"/>
    <property type="match status" value="1"/>
</dbReference>
<dbReference type="Proteomes" id="UP000451233">
    <property type="component" value="Unassembled WGS sequence"/>
</dbReference>
<dbReference type="SUPFAM" id="SSF56281">
    <property type="entry name" value="Metallo-hydrolase/oxidoreductase"/>
    <property type="match status" value="1"/>
</dbReference>
<keyword evidence="3" id="KW-1185">Reference proteome</keyword>
<accession>A0A7K1XXQ4</accession>